<reference evidence="5" key="1">
    <citation type="submission" date="2020-06" db="EMBL/GenBank/DDBJ databases">
        <title>A chromosome-scale genome assembly of Talaromyces rugulosus W13939.</title>
        <authorList>
            <person name="Wang B."/>
            <person name="Guo L."/>
            <person name="Ye K."/>
            <person name="Wang L."/>
        </authorList>
    </citation>
    <scope>NUCLEOTIDE SEQUENCE [LARGE SCALE GENOMIC DNA]</scope>
    <source>
        <strain evidence="5">W13939</strain>
    </source>
</reference>
<keyword evidence="1" id="KW-0863">Zinc-finger</keyword>
<evidence type="ECO:0000313" key="5">
    <source>
        <dbReference type="Proteomes" id="UP000509510"/>
    </source>
</evidence>
<feature type="compositionally biased region" description="Polar residues" evidence="2">
    <location>
        <begin position="8"/>
        <end position="24"/>
    </location>
</feature>
<keyword evidence="1" id="KW-0479">Metal-binding</keyword>
<dbReference type="InterPro" id="IPR007527">
    <property type="entry name" value="Znf_SWIM"/>
</dbReference>
<feature type="region of interest" description="Disordered" evidence="2">
    <location>
        <begin position="1"/>
        <end position="52"/>
    </location>
</feature>
<dbReference type="KEGG" id="trg:TRUGW13939_09634"/>
<keyword evidence="5" id="KW-1185">Reference proteome</keyword>
<dbReference type="EMBL" id="CP055902">
    <property type="protein sequence ID" value="QKX62473.1"/>
    <property type="molecule type" value="Genomic_DNA"/>
</dbReference>
<organism evidence="4 5">
    <name type="scientific">Talaromyces rugulosus</name>
    <name type="common">Penicillium rugulosum</name>
    <dbReference type="NCBI Taxonomy" id="121627"/>
    <lineage>
        <taxon>Eukaryota</taxon>
        <taxon>Fungi</taxon>
        <taxon>Dikarya</taxon>
        <taxon>Ascomycota</taxon>
        <taxon>Pezizomycotina</taxon>
        <taxon>Eurotiomycetes</taxon>
        <taxon>Eurotiomycetidae</taxon>
        <taxon>Eurotiales</taxon>
        <taxon>Trichocomaceae</taxon>
        <taxon>Talaromyces</taxon>
        <taxon>Talaromyces sect. Islandici</taxon>
    </lineage>
</organism>
<feature type="region of interest" description="Disordered" evidence="2">
    <location>
        <begin position="186"/>
        <end position="205"/>
    </location>
</feature>
<dbReference type="GO" id="GO:0008270">
    <property type="term" value="F:zinc ion binding"/>
    <property type="evidence" value="ECO:0007669"/>
    <property type="project" value="UniProtKB-KW"/>
</dbReference>
<sequence length="474" mass="52942">MSPPPTRQLAQLSLTAENMPTLRSQTHRRRRPSPSHDEEQQHPDDTDIPTSSLSSMVRAHSQIVYDIENLELESRARAMAGLNGRFDMVYCRADPAFFEFQLTERPRIRVRERGAECTCSEYENRPDMACRHIFWLVDQVYETVSTHTPLPLSKDGVSPRLPPLHSLLNDRLETVAGEMQWHFIPESTASSGSSPEATTTTAMSRQDKVRDIMSAFNEVTLPADFRKDLAERTTEPRTPEQCVVQGDFEATVFRLAVHDDNVYASIRKAMPEGACAAIFFDKVQKQSRNLLIGFDEYRRTGRPPPGRKSLEVKEVAAELRHHVEQIRVNLASRVPYGTKGAAEALLALLQDISARNIDAFEQSPWGRQPPPGEDEDDRNLYEQLIGQANGGSSNAETGDSFFVLDVLETLPASVLASYISNLDDILGKVEINRPPVSFVRKLKALIHEAQASLAASRTKRPATADAGGSPKRTR</sequence>
<feature type="compositionally biased region" description="Basic and acidic residues" evidence="2">
    <location>
        <begin position="34"/>
        <end position="45"/>
    </location>
</feature>
<dbReference type="RefSeq" id="XP_035348647.1">
    <property type="nucleotide sequence ID" value="XM_035492754.1"/>
</dbReference>
<dbReference type="Proteomes" id="UP000509510">
    <property type="component" value="Chromosome V"/>
</dbReference>
<evidence type="ECO:0000256" key="1">
    <source>
        <dbReference type="PROSITE-ProRule" id="PRU00325"/>
    </source>
</evidence>
<gene>
    <name evidence="4" type="ORF">TRUGW13939_09634</name>
</gene>
<proteinExistence type="predicted"/>
<dbReference type="OrthoDB" id="5387895at2759"/>
<evidence type="ECO:0000313" key="4">
    <source>
        <dbReference type="EMBL" id="QKX62473.1"/>
    </source>
</evidence>
<keyword evidence="1" id="KW-0862">Zinc</keyword>
<dbReference type="PROSITE" id="PS50966">
    <property type="entry name" value="ZF_SWIM"/>
    <property type="match status" value="1"/>
</dbReference>
<feature type="domain" description="SWIM-type" evidence="3">
    <location>
        <begin position="108"/>
        <end position="141"/>
    </location>
</feature>
<dbReference type="GeneID" id="55997117"/>
<evidence type="ECO:0000256" key="2">
    <source>
        <dbReference type="SAM" id="MobiDB-lite"/>
    </source>
</evidence>
<dbReference type="AlphaFoldDB" id="A0A7H8RD36"/>
<feature type="compositionally biased region" description="Polar residues" evidence="2">
    <location>
        <begin position="187"/>
        <end position="204"/>
    </location>
</feature>
<protein>
    <recommendedName>
        <fullName evidence="3">SWIM-type domain-containing protein</fullName>
    </recommendedName>
</protein>
<accession>A0A7H8RD36</accession>
<feature type="region of interest" description="Disordered" evidence="2">
    <location>
        <begin position="454"/>
        <end position="474"/>
    </location>
</feature>
<evidence type="ECO:0000259" key="3">
    <source>
        <dbReference type="PROSITE" id="PS50966"/>
    </source>
</evidence>
<name>A0A7H8RD36_TALRU</name>